<dbReference type="PATRIC" id="fig|2198.4.peg.1926"/>
<gene>
    <name evidence="1" type="ORF">XD82_1529</name>
</gene>
<name>A0A101GLQ3_9EURY</name>
<reference evidence="2" key="1">
    <citation type="journal article" date="2015" name="MBio">
        <title>Genome-Resolved Metagenomic Analysis Reveals Roles for Candidate Phyla and Other Microbial Community Members in Biogeochemical Transformations in Oil Reservoirs.</title>
        <authorList>
            <person name="Hu P."/>
            <person name="Tom L."/>
            <person name="Singh A."/>
            <person name="Thomas B.C."/>
            <person name="Baker B.J."/>
            <person name="Piceno Y.M."/>
            <person name="Andersen G.L."/>
            <person name="Banfield J.F."/>
        </authorList>
    </citation>
    <scope>NUCLEOTIDE SEQUENCE [LARGE SCALE GENOMIC DNA]</scope>
</reference>
<proteinExistence type="predicted"/>
<dbReference type="EMBL" id="LGGD01000216">
    <property type="protein sequence ID" value="KUK60728.1"/>
    <property type="molecule type" value="Genomic_DNA"/>
</dbReference>
<accession>A0A101GLQ3</accession>
<organism evidence="1 2">
    <name type="scientific">Methanoculleus marisnigri</name>
    <dbReference type="NCBI Taxonomy" id="2198"/>
    <lineage>
        <taxon>Archaea</taxon>
        <taxon>Methanobacteriati</taxon>
        <taxon>Methanobacteriota</taxon>
        <taxon>Stenosarchaea group</taxon>
        <taxon>Methanomicrobia</taxon>
        <taxon>Methanomicrobiales</taxon>
        <taxon>Methanomicrobiaceae</taxon>
        <taxon>Methanoculleus</taxon>
    </lineage>
</organism>
<sequence>MSHLLRHNVPIKFRHCDPLGLSISTTATPRSVNSPSSPARPFRVAARRARSSAAPPATGKHLDEAVGLAATIKKNFEELGV</sequence>
<comment type="caution">
    <text evidence="1">The sequence shown here is derived from an EMBL/GenBank/DDBJ whole genome shotgun (WGS) entry which is preliminary data.</text>
</comment>
<protein>
    <submittedName>
        <fullName evidence="1">Uncharacterized protein</fullName>
    </submittedName>
</protein>
<evidence type="ECO:0000313" key="1">
    <source>
        <dbReference type="EMBL" id="KUK60728.1"/>
    </source>
</evidence>
<dbReference type="AlphaFoldDB" id="A0A101GLQ3"/>
<dbReference type="Proteomes" id="UP000054323">
    <property type="component" value="Unassembled WGS sequence"/>
</dbReference>
<evidence type="ECO:0000313" key="2">
    <source>
        <dbReference type="Proteomes" id="UP000054323"/>
    </source>
</evidence>